<reference evidence="1" key="2">
    <citation type="submission" date="2021-01" db="EMBL/GenBank/DDBJ databases">
        <authorList>
            <person name="Schikora-Tamarit M.A."/>
        </authorList>
    </citation>
    <scope>NUCLEOTIDE SEQUENCE</scope>
    <source>
        <strain evidence="1">NCAIM Y.01608</strain>
    </source>
</reference>
<protein>
    <submittedName>
        <fullName evidence="1">Uncharacterized protein</fullName>
    </submittedName>
</protein>
<dbReference type="AlphaFoldDB" id="A0A9P8TDX5"/>
<comment type="caution">
    <text evidence="1">The sequence shown here is derived from an EMBL/GenBank/DDBJ whole genome shotgun (WGS) entry which is preliminary data.</text>
</comment>
<dbReference type="EMBL" id="JAEUBD010000382">
    <property type="protein sequence ID" value="KAH3675244.1"/>
    <property type="molecule type" value="Genomic_DNA"/>
</dbReference>
<reference evidence="1" key="1">
    <citation type="journal article" date="2021" name="Open Biol.">
        <title>Shared evolutionary footprints suggest mitochondrial oxidative damage underlies multiple complex I losses in fungi.</title>
        <authorList>
            <person name="Schikora-Tamarit M.A."/>
            <person name="Marcet-Houben M."/>
            <person name="Nosek J."/>
            <person name="Gabaldon T."/>
        </authorList>
    </citation>
    <scope>NUCLEOTIDE SEQUENCE</scope>
    <source>
        <strain evidence="1">NCAIM Y.01608</strain>
    </source>
</reference>
<organism evidence="1 2">
    <name type="scientific">Ogataea polymorpha</name>
    <dbReference type="NCBI Taxonomy" id="460523"/>
    <lineage>
        <taxon>Eukaryota</taxon>
        <taxon>Fungi</taxon>
        <taxon>Dikarya</taxon>
        <taxon>Ascomycota</taxon>
        <taxon>Saccharomycotina</taxon>
        <taxon>Pichiomycetes</taxon>
        <taxon>Pichiales</taxon>
        <taxon>Pichiaceae</taxon>
        <taxon>Ogataea</taxon>
    </lineage>
</organism>
<sequence>MKWRASRTLPSSCLNAAARSIPERGGGNFMSLGDRDVSPRTALSDACVKRKSCAVVTAPSSSCLSAASYIFLKLLMEAMLLDSLSNVLTSAISSILEIWKSVLSLSRWSNSNRILSAVP</sequence>
<name>A0A9P8TDX5_9ASCO</name>
<accession>A0A9P8TDX5</accession>
<gene>
    <name evidence="1" type="ORF">OGATHE_001584</name>
</gene>
<evidence type="ECO:0000313" key="1">
    <source>
        <dbReference type="EMBL" id="KAH3675244.1"/>
    </source>
</evidence>
<proteinExistence type="predicted"/>
<evidence type="ECO:0000313" key="2">
    <source>
        <dbReference type="Proteomes" id="UP000788993"/>
    </source>
</evidence>
<dbReference type="Proteomes" id="UP000788993">
    <property type="component" value="Unassembled WGS sequence"/>
</dbReference>
<keyword evidence="2" id="KW-1185">Reference proteome</keyword>